<evidence type="ECO:0000313" key="11">
    <source>
        <dbReference type="Proteomes" id="UP001153709"/>
    </source>
</evidence>
<comment type="caution">
    <text evidence="7">Lacks conserved residue(s) required for the propagation of feature annotation.</text>
</comment>
<sequence length="456" mass="51543">MIQVLSSAKVKVKLASVNGGKFNGINLNSSVKLTEGDFSCHQPMDYKQFEQQVMVSSTPIIDPKYDTVSSEDEDDQEEEEKQIEIIFKDQIPSCEKCSGVVKPDIIFFGEVLPSKFYNGIRTDYSKCDLLIIIGTSLAVQPFASLVDRVENHVPRILINREKSGHRSSIMTMLGMGGGLNFDSKDNTRDVCWLGDCDEGCLLFAKKLGWAKKRQPILEVRLDFPKTFANKEMFVPSRPVTPKRIPAKKRQPILKVRLDFPKTFANKEMFVPSRPVTPKKIPAKKRQPILEYHCTSTNGRNLKKSNWFCNKPLSPIKDVLNDGRNNSPVKEMEESLQDRSITSSGDFSVEQLYRENVCRFESEAENSPVDDSINDPNFSPSSEDSDCELNERSSNSTESHDNQNILGITSNVINNIKNLPYDNYGENSKAELKKERIGNKITEDFCYFCGSLVKNFA</sequence>
<dbReference type="GO" id="GO:0017136">
    <property type="term" value="F:histone deacetylase activity, NAD-dependent"/>
    <property type="evidence" value="ECO:0007669"/>
    <property type="project" value="TreeGrafter"/>
</dbReference>
<name>A0A9N9T121_DIABA</name>
<feature type="region of interest" description="Disordered" evidence="8">
    <location>
        <begin position="317"/>
        <end position="342"/>
    </location>
</feature>
<evidence type="ECO:0000256" key="6">
    <source>
        <dbReference type="ARBA" id="ARBA00048905"/>
    </source>
</evidence>
<keyword evidence="1" id="KW-0808">Transferase</keyword>
<organism evidence="10 11">
    <name type="scientific">Diabrotica balteata</name>
    <name type="common">Banded cucumber beetle</name>
    <dbReference type="NCBI Taxonomy" id="107213"/>
    <lineage>
        <taxon>Eukaryota</taxon>
        <taxon>Metazoa</taxon>
        <taxon>Ecdysozoa</taxon>
        <taxon>Arthropoda</taxon>
        <taxon>Hexapoda</taxon>
        <taxon>Insecta</taxon>
        <taxon>Pterygota</taxon>
        <taxon>Neoptera</taxon>
        <taxon>Endopterygota</taxon>
        <taxon>Coleoptera</taxon>
        <taxon>Polyphaga</taxon>
        <taxon>Cucujiformia</taxon>
        <taxon>Chrysomeloidea</taxon>
        <taxon>Chrysomelidae</taxon>
        <taxon>Galerucinae</taxon>
        <taxon>Diabroticina</taxon>
        <taxon>Diabroticites</taxon>
        <taxon>Diabrotica</taxon>
    </lineage>
</organism>
<keyword evidence="3" id="KW-0862">Zinc</keyword>
<evidence type="ECO:0000256" key="2">
    <source>
        <dbReference type="ARBA" id="ARBA00022723"/>
    </source>
</evidence>
<dbReference type="GO" id="GO:0005634">
    <property type="term" value="C:nucleus"/>
    <property type="evidence" value="ECO:0007669"/>
    <property type="project" value="TreeGrafter"/>
</dbReference>
<gene>
    <name evidence="10" type="ORF">DIABBA_LOCUS9384</name>
</gene>
<dbReference type="Gene3D" id="3.40.50.1220">
    <property type="entry name" value="TPP-binding domain"/>
    <property type="match status" value="1"/>
</dbReference>
<evidence type="ECO:0000256" key="8">
    <source>
        <dbReference type="SAM" id="MobiDB-lite"/>
    </source>
</evidence>
<dbReference type="InterPro" id="IPR029035">
    <property type="entry name" value="DHS-like_NAD/FAD-binding_dom"/>
</dbReference>
<dbReference type="GO" id="GO:0070403">
    <property type="term" value="F:NAD+ binding"/>
    <property type="evidence" value="ECO:0007669"/>
    <property type="project" value="InterPro"/>
</dbReference>
<accession>A0A9N9T121</accession>
<keyword evidence="2" id="KW-0479">Metal-binding</keyword>
<reference evidence="10" key="1">
    <citation type="submission" date="2022-01" db="EMBL/GenBank/DDBJ databases">
        <authorList>
            <person name="King R."/>
        </authorList>
    </citation>
    <scope>NUCLEOTIDE SEQUENCE</scope>
</reference>
<dbReference type="InterPro" id="IPR003000">
    <property type="entry name" value="Sirtuin"/>
</dbReference>
<evidence type="ECO:0000256" key="4">
    <source>
        <dbReference type="ARBA" id="ARBA00023027"/>
    </source>
</evidence>
<comment type="catalytic activity">
    <reaction evidence="6">
        <text>N(6)-tetradecanoyl-L-lysyl-[protein] + NAD(+) + H2O = 2''-O-tetradecanoyl-ADP-D-ribose + nicotinamide + L-lysyl-[protein]</text>
        <dbReference type="Rhea" id="RHEA:70567"/>
        <dbReference type="Rhea" id="RHEA-COMP:9752"/>
        <dbReference type="Rhea" id="RHEA-COMP:15437"/>
        <dbReference type="ChEBI" id="CHEBI:15377"/>
        <dbReference type="ChEBI" id="CHEBI:17154"/>
        <dbReference type="ChEBI" id="CHEBI:29969"/>
        <dbReference type="ChEBI" id="CHEBI:57540"/>
        <dbReference type="ChEBI" id="CHEBI:141129"/>
        <dbReference type="ChEBI" id="CHEBI:189674"/>
    </reaction>
    <physiologicalReaction direction="left-to-right" evidence="6">
        <dbReference type="Rhea" id="RHEA:70568"/>
    </physiologicalReaction>
</comment>
<dbReference type="Pfam" id="PF02146">
    <property type="entry name" value="SIR2"/>
    <property type="match status" value="1"/>
</dbReference>
<evidence type="ECO:0000256" key="7">
    <source>
        <dbReference type="PROSITE-ProRule" id="PRU00236"/>
    </source>
</evidence>
<evidence type="ECO:0000256" key="3">
    <source>
        <dbReference type="ARBA" id="ARBA00022833"/>
    </source>
</evidence>
<evidence type="ECO:0000256" key="1">
    <source>
        <dbReference type="ARBA" id="ARBA00022679"/>
    </source>
</evidence>
<evidence type="ECO:0000259" key="9">
    <source>
        <dbReference type="PROSITE" id="PS50305"/>
    </source>
</evidence>
<dbReference type="OrthoDB" id="420264at2759"/>
<dbReference type="AlphaFoldDB" id="A0A9N9T121"/>
<evidence type="ECO:0000313" key="10">
    <source>
        <dbReference type="EMBL" id="CAG9836290.1"/>
    </source>
</evidence>
<dbReference type="PROSITE" id="PS50305">
    <property type="entry name" value="SIRTUIN"/>
    <property type="match status" value="1"/>
</dbReference>
<dbReference type="SUPFAM" id="SSF52467">
    <property type="entry name" value="DHS-like NAD/FAD-binding domain"/>
    <property type="match status" value="1"/>
</dbReference>
<comment type="catalytic activity">
    <reaction evidence="5">
        <text>N(6)-hexadecanoyl-L-lysyl-[protein] + NAD(+) + H2O = 2''-O-hexadecanoyl-ADP-D-ribose + nicotinamide + L-lysyl-[protein]</text>
        <dbReference type="Rhea" id="RHEA:70563"/>
        <dbReference type="Rhea" id="RHEA-COMP:9752"/>
        <dbReference type="Rhea" id="RHEA-COMP:14175"/>
        <dbReference type="ChEBI" id="CHEBI:15377"/>
        <dbReference type="ChEBI" id="CHEBI:17154"/>
        <dbReference type="ChEBI" id="CHEBI:29969"/>
        <dbReference type="ChEBI" id="CHEBI:57540"/>
        <dbReference type="ChEBI" id="CHEBI:138936"/>
        <dbReference type="ChEBI" id="CHEBI:189673"/>
    </reaction>
    <physiologicalReaction direction="left-to-right" evidence="5">
        <dbReference type="Rhea" id="RHEA:70564"/>
    </physiologicalReaction>
</comment>
<dbReference type="GO" id="GO:0046872">
    <property type="term" value="F:metal ion binding"/>
    <property type="evidence" value="ECO:0007669"/>
    <property type="project" value="UniProtKB-KW"/>
</dbReference>
<dbReference type="PANTHER" id="PTHR11085:SF6">
    <property type="entry name" value="NAD-DEPENDENT PROTEIN DEACETYLASE SIRTUIN-2"/>
    <property type="match status" value="1"/>
</dbReference>
<dbReference type="InterPro" id="IPR050134">
    <property type="entry name" value="NAD-dep_sirtuin_deacylases"/>
</dbReference>
<evidence type="ECO:0000256" key="5">
    <source>
        <dbReference type="ARBA" id="ARBA00048378"/>
    </source>
</evidence>
<dbReference type="InterPro" id="IPR026590">
    <property type="entry name" value="Ssirtuin_cat_dom"/>
</dbReference>
<protein>
    <recommendedName>
        <fullName evidence="9">Deacetylase sirtuin-type domain-containing protein</fullName>
    </recommendedName>
</protein>
<dbReference type="Proteomes" id="UP001153709">
    <property type="component" value="Chromosome 6"/>
</dbReference>
<feature type="region of interest" description="Disordered" evidence="8">
    <location>
        <begin position="361"/>
        <end position="402"/>
    </location>
</feature>
<proteinExistence type="predicted"/>
<dbReference type="PANTHER" id="PTHR11085">
    <property type="entry name" value="NAD-DEPENDENT PROTEIN DEACYLASE SIRTUIN-5, MITOCHONDRIAL-RELATED"/>
    <property type="match status" value="1"/>
</dbReference>
<feature type="domain" description="Deacetylase sirtuin-type" evidence="9">
    <location>
        <begin position="1"/>
        <end position="210"/>
    </location>
</feature>
<keyword evidence="11" id="KW-1185">Reference proteome</keyword>
<feature type="compositionally biased region" description="Polar residues" evidence="8">
    <location>
        <begin position="391"/>
        <end position="402"/>
    </location>
</feature>
<keyword evidence="4" id="KW-0520">NAD</keyword>
<dbReference type="EMBL" id="OU898281">
    <property type="protein sequence ID" value="CAG9836290.1"/>
    <property type="molecule type" value="Genomic_DNA"/>
</dbReference>